<sequence>MKKLNLLVGTAIAVLLSACSGSEETATAVITGDPITRDIKAELKVWSWDVAAKALKDTIPSFNEKYPNVKVVVEELGTSDTYQKLMIGLNSNTGLPDVMTIETDGFVKYPPNFPGGFYDLSKVAGNMKQDFDPSKWPTGEYEGKLYALPWDSAPAGIFYRRDFFQKADVNVNDLTTWGDFIDAGKKVQAANPGVKMIPINYAKGTYIHGMLTGQLGGGSFNEKGEITLADNKNIKAMELQKRLHDEDLTYNADSWNTLVIATKRSWPVTGHPEA</sequence>
<evidence type="ECO:0000313" key="4">
    <source>
        <dbReference type="Proteomes" id="UP001209854"/>
    </source>
</evidence>
<organism evidence="3 4">
    <name type="scientific">Endozoicomonas gorgoniicola</name>
    <dbReference type="NCBI Taxonomy" id="1234144"/>
    <lineage>
        <taxon>Bacteria</taxon>
        <taxon>Pseudomonadati</taxon>
        <taxon>Pseudomonadota</taxon>
        <taxon>Gammaproteobacteria</taxon>
        <taxon>Oceanospirillales</taxon>
        <taxon>Endozoicomonadaceae</taxon>
        <taxon>Endozoicomonas</taxon>
    </lineage>
</organism>
<dbReference type="Gene3D" id="3.40.190.10">
    <property type="entry name" value="Periplasmic binding protein-like II"/>
    <property type="match status" value="1"/>
</dbReference>
<dbReference type="PANTHER" id="PTHR43649">
    <property type="entry name" value="ARABINOSE-BINDING PROTEIN-RELATED"/>
    <property type="match status" value="1"/>
</dbReference>
<keyword evidence="4" id="KW-1185">Reference proteome</keyword>
<name>A0ABT3N1B1_9GAMM</name>
<comment type="subcellular location">
    <subcellularLocation>
        <location evidence="1">Periplasm</location>
    </subcellularLocation>
</comment>
<dbReference type="RefSeq" id="WP_262565173.1">
    <property type="nucleotide sequence ID" value="NZ_JAPFCC010000001.1"/>
</dbReference>
<protein>
    <submittedName>
        <fullName evidence="3">Extracellular solute-binding protein</fullName>
    </submittedName>
</protein>
<dbReference type="Pfam" id="PF01547">
    <property type="entry name" value="SBP_bac_1"/>
    <property type="match status" value="1"/>
</dbReference>
<dbReference type="PROSITE" id="PS51257">
    <property type="entry name" value="PROKAR_LIPOPROTEIN"/>
    <property type="match status" value="1"/>
</dbReference>
<dbReference type="InterPro" id="IPR006059">
    <property type="entry name" value="SBP"/>
</dbReference>
<reference evidence="3 4" key="1">
    <citation type="submission" date="2022-10" db="EMBL/GenBank/DDBJ databases">
        <title>High-quality genome sequences of two octocoral-associated bacteria, Endozoicomonas euniceicola EF212 and Endozoicomonas gorgoniicola PS125.</title>
        <authorList>
            <person name="Chiou Y.-J."/>
            <person name="Chen Y.-H."/>
        </authorList>
    </citation>
    <scope>NUCLEOTIDE SEQUENCE [LARGE SCALE GENOMIC DNA]</scope>
    <source>
        <strain evidence="3 4">PS125</strain>
    </source>
</reference>
<dbReference type="Proteomes" id="UP001209854">
    <property type="component" value="Unassembled WGS sequence"/>
</dbReference>
<evidence type="ECO:0000313" key="3">
    <source>
        <dbReference type="EMBL" id="MCW7555414.1"/>
    </source>
</evidence>
<dbReference type="SUPFAM" id="SSF53850">
    <property type="entry name" value="Periplasmic binding protein-like II"/>
    <property type="match status" value="1"/>
</dbReference>
<comment type="similarity">
    <text evidence="2">Belongs to the bacterial solute-binding protein 1 family.</text>
</comment>
<accession>A0ABT3N1B1</accession>
<proteinExistence type="inferred from homology"/>
<comment type="caution">
    <text evidence="3">The sequence shown here is derived from an EMBL/GenBank/DDBJ whole genome shotgun (WGS) entry which is preliminary data.</text>
</comment>
<dbReference type="PANTHER" id="PTHR43649:SF32">
    <property type="entry name" value="SUGAR BINDING SECRETED PROTEIN"/>
    <property type="match status" value="1"/>
</dbReference>
<evidence type="ECO:0000256" key="2">
    <source>
        <dbReference type="ARBA" id="ARBA00008520"/>
    </source>
</evidence>
<dbReference type="InterPro" id="IPR050490">
    <property type="entry name" value="Bact_solute-bd_prot1"/>
</dbReference>
<evidence type="ECO:0000256" key="1">
    <source>
        <dbReference type="ARBA" id="ARBA00004418"/>
    </source>
</evidence>
<dbReference type="EMBL" id="JAPFCC010000001">
    <property type="protein sequence ID" value="MCW7555414.1"/>
    <property type="molecule type" value="Genomic_DNA"/>
</dbReference>
<gene>
    <name evidence="3" type="ORF">NX722_22865</name>
</gene>